<dbReference type="EMBL" id="JAACJJ010000014">
    <property type="protein sequence ID" value="KAF5327353.1"/>
    <property type="molecule type" value="Genomic_DNA"/>
</dbReference>
<keyword evidence="3 5" id="KW-1133">Transmembrane helix</keyword>
<sequence>MQALPHNGGEKNYLEHLFPRPPRLISSIYAGNAVLLAYAAGNALVFAEYSLASLSAVHPSPSSSVFSPVRIVAFLCLTSVILLHGLHIQSGLRLQNALGFLKVGILLIVVVAGFIALSGNLQEGVVRPGNFDSWETIWEGSRTGGSVVSTSLYNQRQLRARRDEGPRADAALQLFSQGRVNQELGKEGVLPFSKIWASDWPAKAPLAGLALHWANCLFVVFTIPEGDAYNFVLNINSYPLAVINATISIGLLYLSLRNHPFFIRGEKSLDLPPSLSSIVSMAPYDSQENPAQTPDPDDTQSPTQSRFFAFAPTIPLIIPTTVFAAANLFLIIMPLTKPPPGVEPYKRLPYWTHAAGGWAIFALGALWWVYRERKMRNTRDGLVM</sequence>
<evidence type="ECO:0000256" key="3">
    <source>
        <dbReference type="ARBA" id="ARBA00022989"/>
    </source>
</evidence>
<evidence type="ECO:0000256" key="4">
    <source>
        <dbReference type="ARBA" id="ARBA00023136"/>
    </source>
</evidence>
<reference evidence="6 7" key="1">
    <citation type="journal article" date="2020" name="ISME J.">
        <title>Uncovering the hidden diversity of litter-decomposition mechanisms in mushroom-forming fungi.</title>
        <authorList>
            <person name="Floudas D."/>
            <person name="Bentzer J."/>
            <person name="Ahren D."/>
            <person name="Johansson T."/>
            <person name="Persson P."/>
            <person name="Tunlid A."/>
        </authorList>
    </citation>
    <scope>NUCLEOTIDE SEQUENCE [LARGE SCALE GENOMIC DNA]</scope>
    <source>
        <strain evidence="6 7">CBS 101986</strain>
    </source>
</reference>
<evidence type="ECO:0000256" key="2">
    <source>
        <dbReference type="ARBA" id="ARBA00022692"/>
    </source>
</evidence>
<evidence type="ECO:0008006" key="8">
    <source>
        <dbReference type="Google" id="ProtNLM"/>
    </source>
</evidence>
<dbReference type="PIRSF" id="PIRSF006060">
    <property type="entry name" value="AA_transporter"/>
    <property type="match status" value="1"/>
</dbReference>
<dbReference type="GO" id="GO:0015179">
    <property type="term" value="F:L-amino acid transmembrane transporter activity"/>
    <property type="evidence" value="ECO:0007669"/>
    <property type="project" value="TreeGrafter"/>
</dbReference>
<dbReference type="Proteomes" id="UP000567179">
    <property type="component" value="Unassembled WGS sequence"/>
</dbReference>
<keyword evidence="2 5" id="KW-0812">Transmembrane</keyword>
<feature type="transmembrane region" description="Helical" evidence="5">
    <location>
        <begin position="98"/>
        <end position="117"/>
    </location>
</feature>
<proteinExistence type="predicted"/>
<dbReference type="PANTHER" id="PTHR11785:SF353">
    <property type="entry name" value="METHIONINE TRANSPORTER (EUROFUNG)"/>
    <property type="match status" value="1"/>
</dbReference>
<comment type="subcellular location">
    <subcellularLocation>
        <location evidence="1">Membrane</location>
        <topology evidence="1">Multi-pass membrane protein</topology>
    </subcellularLocation>
</comment>
<evidence type="ECO:0000256" key="1">
    <source>
        <dbReference type="ARBA" id="ARBA00004141"/>
    </source>
</evidence>
<dbReference type="GO" id="GO:0016020">
    <property type="term" value="C:membrane"/>
    <property type="evidence" value="ECO:0007669"/>
    <property type="project" value="UniProtKB-SubCell"/>
</dbReference>
<dbReference type="OrthoDB" id="5982228at2759"/>
<dbReference type="InterPro" id="IPR002293">
    <property type="entry name" value="AA/rel_permease1"/>
</dbReference>
<evidence type="ECO:0000256" key="5">
    <source>
        <dbReference type="SAM" id="Phobius"/>
    </source>
</evidence>
<evidence type="ECO:0000313" key="6">
    <source>
        <dbReference type="EMBL" id="KAF5327353.1"/>
    </source>
</evidence>
<feature type="transmembrane region" description="Helical" evidence="5">
    <location>
        <begin position="350"/>
        <end position="370"/>
    </location>
</feature>
<dbReference type="InterPro" id="IPR050598">
    <property type="entry name" value="AminoAcid_Transporter"/>
</dbReference>
<accession>A0A8H5BRP7</accession>
<dbReference type="AlphaFoldDB" id="A0A8H5BRP7"/>
<feature type="transmembrane region" description="Helical" evidence="5">
    <location>
        <begin position="307"/>
        <end position="330"/>
    </location>
</feature>
<keyword evidence="4 5" id="KW-0472">Membrane</keyword>
<comment type="caution">
    <text evidence="6">The sequence shown here is derived from an EMBL/GenBank/DDBJ whole genome shotgun (WGS) entry which is preliminary data.</text>
</comment>
<evidence type="ECO:0000313" key="7">
    <source>
        <dbReference type="Proteomes" id="UP000567179"/>
    </source>
</evidence>
<keyword evidence="7" id="KW-1185">Reference proteome</keyword>
<dbReference type="Gene3D" id="1.20.1740.10">
    <property type="entry name" value="Amino acid/polyamine transporter I"/>
    <property type="match status" value="1"/>
</dbReference>
<dbReference type="PANTHER" id="PTHR11785">
    <property type="entry name" value="AMINO ACID TRANSPORTER"/>
    <property type="match status" value="1"/>
</dbReference>
<gene>
    <name evidence="6" type="ORF">D9619_005097</name>
</gene>
<feature type="transmembrane region" description="Helical" evidence="5">
    <location>
        <begin position="238"/>
        <end position="256"/>
    </location>
</feature>
<feature type="transmembrane region" description="Helical" evidence="5">
    <location>
        <begin position="67"/>
        <end position="86"/>
    </location>
</feature>
<name>A0A8H5BRP7_9AGAR</name>
<organism evidence="6 7">
    <name type="scientific">Psilocybe cf. subviscida</name>
    <dbReference type="NCBI Taxonomy" id="2480587"/>
    <lineage>
        <taxon>Eukaryota</taxon>
        <taxon>Fungi</taxon>
        <taxon>Dikarya</taxon>
        <taxon>Basidiomycota</taxon>
        <taxon>Agaricomycotina</taxon>
        <taxon>Agaricomycetes</taxon>
        <taxon>Agaricomycetidae</taxon>
        <taxon>Agaricales</taxon>
        <taxon>Agaricineae</taxon>
        <taxon>Strophariaceae</taxon>
        <taxon>Psilocybe</taxon>
    </lineage>
</organism>
<protein>
    <recommendedName>
        <fullName evidence="8">High-affinity methionine permease</fullName>
    </recommendedName>
</protein>
<dbReference type="Pfam" id="PF13520">
    <property type="entry name" value="AA_permease_2"/>
    <property type="match status" value="2"/>
</dbReference>
<feature type="transmembrane region" description="Helical" evidence="5">
    <location>
        <begin position="28"/>
        <end position="47"/>
    </location>
</feature>